<evidence type="ECO:0000313" key="4">
    <source>
        <dbReference type="Proteomes" id="UP000062973"/>
    </source>
</evidence>
<comment type="subcellular location">
    <subcellularLocation>
        <location evidence="1">Membrane</location>
    </subcellularLocation>
</comment>
<evidence type="ECO:0000256" key="2">
    <source>
        <dbReference type="ARBA" id="ARBA00023136"/>
    </source>
</evidence>
<dbReference type="SUPFAM" id="SSF54427">
    <property type="entry name" value="NTF2-like"/>
    <property type="match status" value="1"/>
</dbReference>
<dbReference type="PATRIC" id="fig|1068978.7.peg.5321"/>
<dbReference type="STRING" id="1068978.AMETH_4950"/>
<keyword evidence="2" id="KW-0472">Membrane</keyword>
<dbReference type="GO" id="GO:0016020">
    <property type="term" value="C:membrane"/>
    <property type="evidence" value="ECO:0007669"/>
    <property type="project" value="UniProtKB-SubCell"/>
</dbReference>
<proteinExistence type="predicted"/>
<dbReference type="EMBL" id="CP009110">
    <property type="protein sequence ID" value="AIJ25042.1"/>
    <property type="molecule type" value="Genomic_DNA"/>
</dbReference>
<dbReference type="Proteomes" id="UP000062973">
    <property type="component" value="Chromosome"/>
</dbReference>
<keyword evidence="4" id="KW-1185">Reference proteome</keyword>
<accession>A0A076N4X3</accession>
<dbReference type="Gene3D" id="3.10.450.50">
    <property type="match status" value="1"/>
</dbReference>
<evidence type="ECO:0000256" key="1">
    <source>
        <dbReference type="ARBA" id="ARBA00004370"/>
    </source>
</evidence>
<reference evidence="3 4" key="1">
    <citation type="submission" date="2014-07" db="EMBL/GenBank/DDBJ databases">
        <title>Whole Genome Sequence of the Amycolatopsis methanolica 239.</title>
        <authorList>
            <person name="Tang B."/>
        </authorList>
    </citation>
    <scope>NUCLEOTIDE SEQUENCE [LARGE SCALE GENOMIC DNA]</scope>
    <source>
        <strain evidence="3 4">239</strain>
    </source>
</reference>
<dbReference type="KEGG" id="amq:AMETH_4950"/>
<dbReference type="HOGENOM" id="CLU_090655_1_0_11"/>
<evidence type="ECO:0008006" key="5">
    <source>
        <dbReference type="Google" id="ProtNLM"/>
    </source>
</evidence>
<dbReference type="eggNOG" id="ENOG5033H7Y">
    <property type="taxonomic scope" value="Bacteria"/>
</dbReference>
<sequence length="158" mass="16276">MTRVLGALAAVAVLAAAWFGWSWWSAAHDDGLVRARDRDAVITAAGDALVALNTIDYREAGAALDRWIGVTSGQLGSSLSGDRQGQVDRATAARLVATASLRQIAVTELNGDAARVIAVLDVSIASGGGEPKPGRSHLTADVVRADGTWKITSVQGAS</sequence>
<name>A0A076N4X3_AMYME</name>
<evidence type="ECO:0000313" key="3">
    <source>
        <dbReference type="EMBL" id="AIJ25042.1"/>
    </source>
</evidence>
<gene>
    <name evidence="3" type="ORF">AMETH_4950</name>
</gene>
<dbReference type="RefSeq" id="WP_017983878.1">
    <property type="nucleotide sequence ID" value="NZ_AQUL01000001.1"/>
</dbReference>
<protein>
    <recommendedName>
        <fullName evidence="5">SnoaL-like domain-containing protein</fullName>
    </recommendedName>
</protein>
<dbReference type="InterPro" id="IPR032710">
    <property type="entry name" value="NTF2-like_dom_sf"/>
</dbReference>
<organism evidence="3 4">
    <name type="scientific">Amycolatopsis methanolica 239</name>
    <dbReference type="NCBI Taxonomy" id="1068978"/>
    <lineage>
        <taxon>Bacteria</taxon>
        <taxon>Bacillati</taxon>
        <taxon>Actinomycetota</taxon>
        <taxon>Actinomycetes</taxon>
        <taxon>Pseudonocardiales</taxon>
        <taxon>Pseudonocardiaceae</taxon>
        <taxon>Amycolatopsis</taxon>
        <taxon>Amycolatopsis methanolica group</taxon>
    </lineage>
</organism>
<dbReference type="PANTHER" id="PTHR37042:SF4">
    <property type="entry name" value="OUTER MEMBRANE PROTEIN RV1973"/>
    <property type="match status" value="1"/>
</dbReference>
<dbReference type="AlphaFoldDB" id="A0A076N4X3"/>
<dbReference type="PANTHER" id="PTHR37042">
    <property type="entry name" value="OUTER MEMBRANE PROTEIN RV1973"/>
    <property type="match status" value="1"/>
</dbReference>